<dbReference type="OrthoDB" id="5171929at2"/>
<comment type="caution">
    <text evidence="5">The sequence shown here is derived from an EMBL/GenBank/DDBJ whole genome shotgun (WGS) entry which is preliminary data.</text>
</comment>
<gene>
    <name evidence="5" type="ORF">D7044_25345</name>
    <name evidence="4" type="ORF">D7147_30025</name>
</gene>
<dbReference type="Proteomes" id="UP000275865">
    <property type="component" value="Unassembled WGS sequence"/>
</dbReference>
<dbReference type="Pfam" id="PF03816">
    <property type="entry name" value="LytR_cpsA_psr"/>
    <property type="match status" value="1"/>
</dbReference>
<keyword evidence="6" id="KW-1185">Reference proteome</keyword>
<dbReference type="EMBL" id="RAZT01000014">
    <property type="protein sequence ID" value="RKN28559.1"/>
    <property type="molecule type" value="Genomic_DNA"/>
</dbReference>
<proteinExistence type="inferred from homology"/>
<evidence type="ECO:0000313" key="4">
    <source>
        <dbReference type="EMBL" id="RKN14068.1"/>
    </source>
</evidence>
<evidence type="ECO:0000313" key="7">
    <source>
        <dbReference type="Proteomes" id="UP000275865"/>
    </source>
</evidence>
<feature type="domain" description="Cell envelope-related transcriptional attenuator" evidence="3">
    <location>
        <begin position="103"/>
        <end position="255"/>
    </location>
</feature>
<feature type="transmembrane region" description="Helical" evidence="2">
    <location>
        <begin position="41"/>
        <end position="62"/>
    </location>
</feature>
<evidence type="ECO:0000313" key="6">
    <source>
        <dbReference type="Proteomes" id="UP000271548"/>
    </source>
</evidence>
<sequence length="348" mass="37007">MTENELRAAFARHEALTPPAGPVRAAIDRAVVVRRRRRQRFGAAGVALAVLGALGVGIPQLAPRPDPQDATTVAGPSTGLPTGALNLLVLGLDTRSGAAAPAADSVMIVHLPADRSRPYLISLPRDLEVEIPGFRRDKLNAAFAYGAGREHPDRSKGYDLTRRVVAELIGVPVDAGVVLTFPALRKVTDVLGGVEVCLPQQVRSVHTRRVFPAGCQHLDGPASMDLLRQRRGLPDGGQDRDRNAQRLVAGLVRQAGEKGVLTDPVQISRLLAAVGPDLTVAGASVPDLLRVVPELASVEPVGLSLPVVDDVPRLRADPRAAPAFLDALREDRLDRWAAANPDGVNRLR</sequence>
<dbReference type="Proteomes" id="UP000271548">
    <property type="component" value="Unassembled WGS sequence"/>
</dbReference>
<evidence type="ECO:0000259" key="3">
    <source>
        <dbReference type="Pfam" id="PF03816"/>
    </source>
</evidence>
<dbReference type="NCBIfam" id="TIGR00350">
    <property type="entry name" value="lytR_cpsA_psr"/>
    <property type="match status" value="1"/>
</dbReference>
<keyword evidence="2" id="KW-1133">Transmembrane helix</keyword>
<protein>
    <submittedName>
        <fullName evidence="5">LytR family transcriptional regulator</fullName>
    </submittedName>
</protein>
<comment type="similarity">
    <text evidence="1">Belongs to the LytR/CpsA/Psr (LCP) family.</text>
</comment>
<reference evidence="6 7" key="1">
    <citation type="submission" date="2018-09" db="EMBL/GenBank/DDBJ databases">
        <title>Micromonospora sp. nov. MS1-9, isolated from a root of Musa sp.</title>
        <authorList>
            <person name="Kuncharoen N."/>
            <person name="Kudo T."/>
            <person name="Ohkuma M."/>
            <person name="Yuki M."/>
            <person name="Tanasupawat S."/>
        </authorList>
    </citation>
    <scope>NUCLEOTIDE SEQUENCE [LARGE SCALE GENOMIC DNA]</scope>
    <source>
        <strain evidence="5 7">MS1-9</strain>
        <strain evidence="4 6">NGC1-4</strain>
    </source>
</reference>
<dbReference type="EMBL" id="RAZS01000015">
    <property type="protein sequence ID" value="RKN14068.1"/>
    <property type="molecule type" value="Genomic_DNA"/>
</dbReference>
<organism evidence="5 7">
    <name type="scientific">Micromonospora musae</name>
    <dbReference type="NCBI Taxonomy" id="1894970"/>
    <lineage>
        <taxon>Bacteria</taxon>
        <taxon>Bacillati</taxon>
        <taxon>Actinomycetota</taxon>
        <taxon>Actinomycetes</taxon>
        <taxon>Micromonosporales</taxon>
        <taxon>Micromonosporaceae</taxon>
        <taxon>Micromonospora</taxon>
    </lineage>
</organism>
<keyword evidence="2" id="KW-0812">Transmembrane</keyword>
<evidence type="ECO:0000313" key="5">
    <source>
        <dbReference type="EMBL" id="RKN28559.1"/>
    </source>
</evidence>
<dbReference type="AlphaFoldDB" id="A0A3A9XU20"/>
<dbReference type="PANTHER" id="PTHR33392">
    <property type="entry name" value="POLYISOPRENYL-TEICHOIC ACID--PEPTIDOGLYCAN TEICHOIC ACID TRANSFERASE TAGU"/>
    <property type="match status" value="1"/>
</dbReference>
<name>A0A3A9XU20_9ACTN</name>
<evidence type="ECO:0000256" key="2">
    <source>
        <dbReference type="SAM" id="Phobius"/>
    </source>
</evidence>
<dbReference type="Gene3D" id="3.40.630.190">
    <property type="entry name" value="LCP protein"/>
    <property type="match status" value="1"/>
</dbReference>
<dbReference type="InterPro" id="IPR004474">
    <property type="entry name" value="LytR_CpsA_psr"/>
</dbReference>
<dbReference type="InterPro" id="IPR050922">
    <property type="entry name" value="LytR/CpsA/Psr_CW_biosynth"/>
</dbReference>
<dbReference type="RefSeq" id="WP_120683714.1">
    <property type="nucleotide sequence ID" value="NZ_RAZS01000015.1"/>
</dbReference>
<dbReference type="PANTHER" id="PTHR33392:SF6">
    <property type="entry name" value="POLYISOPRENYL-TEICHOIC ACID--PEPTIDOGLYCAN TEICHOIC ACID TRANSFERASE TAGU"/>
    <property type="match status" value="1"/>
</dbReference>
<accession>A0A3A9XU20</accession>
<keyword evidence="2" id="KW-0472">Membrane</keyword>
<evidence type="ECO:0000256" key="1">
    <source>
        <dbReference type="ARBA" id="ARBA00006068"/>
    </source>
</evidence>